<dbReference type="InterPro" id="IPR032466">
    <property type="entry name" value="Metal_Hydrolase"/>
</dbReference>
<dbReference type="InterPro" id="IPR011059">
    <property type="entry name" value="Metal-dep_hydrolase_composite"/>
</dbReference>
<dbReference type="Gene3D" id="3.20.20.140">
    <property type="entry name" value="Metal-dependent hydrolases"/>
    <property type="match status" value="1"/>
</dbReference>
<dbReference type="SUPFAM" id="SSF51338">
    <property type="entry name" value="Composite domain of metallo-dependent hydrolases"/>
    <property type="match status" value="1"/>
</dbReference>
<feature type="domain" description="Amidohydrolase-related" evidence="1">
    <location>
        <begin position="50"/>
        <end position="386"/>
    </location>
</feature>
<dbReference type="AlphaFoldDB" id="A0A9D2GG25"/>
<reference evidence="2" key="2">
    <citation type="submission" date="2021-04" db="EMBL/GenBank/DDBJ databases">
        <authorList>
            <person name="Gilroy R."/>
        </authorList>
    </citation>
    <scope>NUCLEOTIDE SEQUENCE</scope>
    <source>
        <strain evidence="2">ChiBcec1-1093</strain>
    </source>
</reference>
<dbReference type="InterPro" id="IPR006680">
    <property type="entry name" value="Amidohydro-rel"/>
</dbReference>
<dbReference type="PANTHER" id="PTHR43135">
    <property type="entry name" value="ALPHA-D-RIBOSE 1-METHYLPHOSPHONATE 5-TRIPHOSPHATE DIPHOSPHATASE"/>
    <property type="match status" value="1"/>
</dbReference>
<dbReference type="EMBL" id="DXBC01000005">
    <property type="protein sequence ID" value="HIZ78205.1"/>
    <property type="molecule type" value="Genomic_DNA"/>
</dbReference>
<dbReference type="Gene3D" id="2.30.40.10">
    <property type="entry name" value="Urease, subunit C, domain 1"/>
    <property type="match status" value="1"/>
</dbReference>
<proteinExistence type="predicted"/>
<dbReference type="Pfam" id="PF01979">
    <property type="entry name" value="Amidohydro_1"/>
    <property type="match status" value="1"/>
</dbReference>
<dbReference type="PANTHER" id="PTHR43135:SF3">
    <property type="entry name" value="ALPHA-D-RIBOSE 1-METHYLPHOSPHONATE 5-TRIPHOSPHATE DIPHOSPHATASE"/>
    <property type="match status" value="1"/>
</dbReference>
<evidence type="ECO:0000313" key="2">
    <source>
        <dbReference type="EMBL" id="HIZ78205.1"/>
    </source>
</evidence>
<dbReference type="Proteomes" id="UP000824101">
    <property type="component" value="Unassembled WGS sequence"/>
</dbReference>
<evidence type="ECO:0000259" key="1">
    <source>
        <dbReference type="Pfam" id="PF01979"/>
    </source>
</evidence>
<comment type="caution">
    <text evidence="2">The sequence shown here is derived from an EMBL/GenBank/DDBJ whole genome shotgun (WGS) entry which is preliminary data.</text>
</comment>
<dbReference type="CDD" id="cd01299">
    <property type="entry name" value="Met_dep_hydrolase_A"/>
    <property type="match status" value="1"/>
</dbReference>
<gene>
    <name evidence="2" type="ORF">IAA17_00230</name>
</gene>
<organism evidence="2 3">
    <name type="scientific">Candidatus Lachnoclostridium stercorigallinarum</name>
    <dbReference type="NCBI Taxonomy" id="2838634"/>
    <lineage>
        <taxon>Bacteria</taxon>
        <taxon>Bacillati</taxon>
        <taxon>Bacillota</taxon>
        <taxon>Clostridia</taxon>
        <taxon>Lachnospirales</taxon>
        <taxon>Lachnospiraceae</taxon>
    </lineage>
</organism>
<accession>A0A9D2GG25</accession>
<dbReference type="GO" id="GO:0016810">
    <property type="term" value="F:hydrolase activity, acting on carbon-nitrogen (but not peptide) bonds"/>
    <property type="evidence" value="ECO:0007669"/>
    <property type="project" value="InterPro"/>
</dbReference>
<protein>
    <submittedName>
        <fullName evidence="2">Amidohydrolase family protein</fullName>
    </submittedName>
</protein>
<evidence type="ECO:0000313" key="3">
    <source>
        <dbReference type="Proteomes" id="UP000824101"/>
    </source>
</evidence>
<dbReference type="SUPFAM" id="SSF51556">
    <property type="entry name" value="Metallo-dependent hydrolases"/>
    <property type="match status" value="1"/>
</dbReference>
<reference evidence="2" key="1">
    <citation type="journal article" date="2021" name="PeerJ">
        <title>Extensive microbial diversity within the chicken gut microbiome revealed by metagenomics and culture.</title>
        <authorList>
            <person name="Gilroy R."/>
            <person name="Ravi A."/>
            <person name="Getino M."/>
            <person name="Pursley I."/>
            <person name="Horton D.L."/>
            <person name="Alikhan N.F."/>
            <person name="Baker D."/>
            <person name="Gharbi K."/>
            <person name="Hall N."/>
            <person name="Watson M."/>
            <person name="Adriaenssens E.M."/>
            <person name="Foster-Nyarko E."/>
            <person name="Jarju S."/>
            <person name="Secka A."/>
            <person name="Antonio M."/>
            <person name="Oren A."/>
            <person name="Chaudhuri R.R."/>
            <person name="La Ragione R."/>
            <person name="Hildebrand F."/>
            <person name="Pallen M.J."/>
        </authorList>
    </citation>
    <scope>NUCLEOTIDE SEQUENCE</scope>
    <source>
        <strain evidence="2">ChiBcec1-1093</strain>
    </source>
</reference>
<dbReference type="InterPro" id="IPR057744">
    <property type="entry name" value="OTAase-like"/>
</dbReference>
<name>A0A9D2GG25_9FIRM</name>
<dbReference type="InterPro" id="IPR051781">
    <property type="entry name" value="Metallo-dep_Hydrolase"/>
</dbReference>
<sequence>MKTVINHARIITGTDQVIEDGSLQFENGRITAVSGEVLPGDQVIDGSGKTVIPGLIDSHVHLGMEAPGRGFAMNAANDTELGARIMEQCLEFPKYGVTCVRNAGTDRDGDLYARNMFQREQFPGIRILACGTPISITGGHGNYAEGFDTADEVLRETRKKIKQGMDVIKFVVTGGMGTRYSNPAAVQYTREELEPAVREAKICGKVTMAHCTSLPGARNAILAGMRSIEHAQLDEETVELMKKRWEEGDEVYYCPTMITRYSILHNEDPEFAWMRKKADPGDMERKRKAVRLCHEAGIPVCASTDANTPFVRPGDVLKEIALYTECGLSNLEAIQTATRNGAKLCMIEKDTGTLEEGKSADFVILSGNPLEDIHMLEKVESTWRGGVCLYKGVQE</sequence>